<comment type="caution">
    <text evidence="3">The sequence shown here is derived from an EMBL/GenBank/DDBJ whole genome shotgun (WGS) entry which is preliminary data.</text>
</comment>
<reference evidence="3" key="1">
    <citation type="submission" date="2023-06" db="EMBL/GenBank/DDBJ databases">
        <authorList>
            <person name="Delattre M."/>
        </authorList>
    </citation>
    <scope>NUCLEOTIDE SEQUENCE</scope>
    <source>
        <strain evidence="3">AF72</strain>
    </source>
</reference>
<evidence type="ECO:0000313" key="4">
    <source>
        <dbReference type="Proteomes" id="UP001177023"/>
    </source>
</evidence>
<dbReference type="Gene3D" id="3.10.100.10">
    <property type="entry name" value="Mannose-Binding Protein A, subunit A"/>
    <property type="match status" value="1"/>
</dbReference>
<keyword evidence="1" id="KW-1133">Transmembrane helix</keyword>
<evidence type="ECO:0000313" key="3">
    <source>
        <dbReference type="EMBL" id="CAJ0571695.1"/>
    </source>
</evidence>
<proteinExistence type="predicted"/>
<gene>
    <name evidence="3" type="ORF">MSPICULIGERA_LOCUS10095</name>
</gene>
<dbReference type="SUPFAM" id="SSF56436">
    <property type="entry name" value="C-type lectin-like"/>
    <property type="match status" value="1"/>
</dbReference>
<feature type="non-terminal residue" evidence="3">
    <location>
        <position position="1"/>
    </location>
</feature>
<accession>A0AA36CMS8</accession>
<keyword evidence="1" id="KW-0472">Membrane</keyword>
<dbReference type="AlphaFoldDB" id="A0AA36CMS8"/>
<protein>
    <recommendedName>
        <fullName evidence="2">C-type lectin domain-containing protein</fullName>
    </recommendedName>
</protein>
<evidence type="ECO:0000259" key="2">
    <source>
        <dbReference type="PROSITE" id="PS50041"/>
    </source>
</evidence>
<dbReference type="PROSITE" id="PS50041">
    <property type="entry name" value="C_TYPE_LECTIN_2"/>
    <property type="match status" value="1"/>
</dbReference>
<dbReference type="SMART" id="SM00034">
    <property type="entry name" value="CLECT"/>
    <property type="match status" value="1"/>
</dbReference>
<keyword evidence="1" id="KW-0812">Transmembrane</keyword>
<feature type="transmembrane region" description="Helical" evidence="1">
    <location>
        <begin position="21"/>
        <end position="44"/>
    </location>
</feature>
<dbReference type="Proteomes" id="UP001177023">
    <property type="component" value="Unassembled WGS sequence"/>
</dbReference>
<dbReference type="InterPro" id="IPR001304">
    <property type="entry name" value="C-type_lectin-like"/>
</dbReference>
<evidence type="ECO:0000256" key="1">
    <source>
        <dbReference type="SAM" id="Phobius"/>
    </source>
</evidence>
<dbReference type="InterPro" id="IPR016186">
    <property type="entry name" value="C-type_lectin-like/link_sf"/>
</dbReference>
<sequence length="188" mass="21017">MINLRTPGKFPRKKPDFPSNATLALSCVVLFVYSVIFTCCIAYLSRDGDRLCGRQVTALELLESGRCPTDWVSAPQFRKCYWPDSVANHTTGIKRCQSLGAKMLTINGPEENKFILEMEYDGDPVDFQGYIWLAPKFEPSRSTLPGRLIGLDGEEPAYQNFGPGEPNNHGGNEDCIFLRGIEVGQYLE</sequence>
<dbReference type="PROSITE" id="PS51257">
    <property type="entry name" value="PROKAR_LIPOPROTEIN"/>
    <property type="match status" value="1"/>
</dbReference>
<dbReference type="InterPro" id="IPR016187">
    <property type="entry name" value="CTDL_fold"/>
</dbReference>
<feature type="domain" description="C-type lectin" evidence="2">
    <location>
        <begin position="96"/>
        <end position="188"/>
    </location>
</feature>
<dbReference type="EMBL" id="CATQJA010002579">
    <property type="protein sequence ID" value="CAJ0571695.1"/>
    <property type="molecule type" value="Genomic_DNA"/>
</dbReference>
<organism evidence="3 4">
    <name type="scientific">Mesorhabditis spiculigera</name>
    <dbReference type="NCBI Taxonomy" id="96644"/>
    <lineage>
        <taxon>Eukaryota</taxon>
        <taxon>Metazoa</taxon>
        <taxon>Ecdysozoa</taxon>
        <taxon>Nematoda</taxon>
        <taxon>Chromadorea</taxon>
        <taxon>Rhabditida</taxon>
        <taxon>Rhabditina</taxon>
        <taxon>Rhabditomorpha</taxon>
        <taxon>Rhabditoidea</taxon>
        <taxon>Rhabditidae</taxon>
        <taxon>Mesorhabditinae</taxon>
        <taxon>Mesorhabditis</taxon>
    </lineage>
</organism>
<name>A0AA36CMS8_9BILA</name>
<keyword evidence="4" id="KW-1185">Reference proteome</keyword>